<accession>A0A1I7XGA2</accession>
<proteinExistence type="predicted"/>
<dbReference type="Proteomes" id="UP000095283">
    <property type="component" value="Unplaced"/>
</dbReference>
<protein>
    <submittedName>
        <fullName evidence="3">MHC_I-like_Ag-recog domain-containing protein</fullName>
    </submittedName>
</protein>
<feature type="chain" id="PRO_5009311150" evidence="1">
    <location>
        <begin position="22"/>
        <end position="178"/>
    </location>
</feature>
<keyword evidence="2" id="KW-1185">Reference proteome</keyword>
<dbReference type="AlphaFoldDB" id="A0A1I7XGA2"/>
<organism evidence="2 3">
    <name type="scientific">Heterorhabditis bacteriophora</name>
    <name type="common">Entomopathogenic nematode worm</name>
    <dbReference type="NCBI Taxonomy" id="37862"/>
    <lineage>
        <taxon>Eukaryota</taxon>
        <taxon>Metazoa</taxon>
        <taxon>Ecdysozoa</taxon>
        <taxon>Nematoda</taxon>
        <taxon>Chromadorea</taxon>
        <taxon>Rhabditida</taxon>
        <taxon>Rhabditina</taxon>
        <taxon>Rhabditomorpha</taxon>
        <taxon>Strongyloidea</taxon>
        <taxon>Heterorhabditidae</taxon>
        <taxon>Heterorhabditis</taxon>
    </lineage>
</organism>
<keyword evidence="1" id="KW-0732">Signal</keyword>
<evidence type="ECO:0000256" key="1">
    <source>
        <dbReference type="SAM" id="SignalP"/>
    </source>
</evidence>
<sequence>MQLLQMRSIVIFQIIWTTLISHSTDKNENILKWTLCKDHPELLLCRWSGLNSSFPTVYHDTKIIQKTGNIEGPQSAELKENSHEKLFTQVIPQATSFKWTEELENLREWEEELNRREKETQTNIEYSSQREEITLPMRGDIKHLIYCMNSATYVFESLKTKVAFTFIIGSIPHVVSIS</sequence>
<evidence type="ECO:0000313" key="2">
    <source>
        <dbReference type="Proteomes" id="UP000095283"/>
    </source>
</evidence>
<feature type="signal peptide" evidence="1">
    <location>
        <begin position="1"/>
        <end position="21"/>
    </location>
</feature>
<evidence type="ECO:0000313" key="3">
    <source>
        <dbReference type="WBParaSite" id="Hba_16514"/>
    </source>
</evidence>
<name>A0A1I7XGA2_HETBA</name>
<reference evidence="3" key="1">
    <citation type="submission" date="2016-11" db="UniProtKB">
        <authorList>
            <consortium name="WormBaseParasite"/>
        </authorList>
    </citation>
    <scope>IDENTIFICATION</scope>
</reference>
<dbReference type="WBParaSite" id="Hba_16514">
    <property type="protein sequence ID" value="Hba_16514"/>
    <property type="gene ID" value="Hba_16514"/>
</dbReference>